<name>A0A1F6T9C6_9PROT</name>
<reference evidence="8 9" key="1">
    <citation type="journal article" date="2016" name="Nat. Commun.">
        <title>Thousands of microbial genomes shed light on interconnected biogeochemical processes in an aquifer system.</title>
        <authorList>
            <person name="Anantharaman K."/>
            <person name="Brown C.T."/>
            <person name="Hug L.A."/>
            <person name="Sharon I."/>
            <person name="Castelle C.J."/>
            <person name="Probst A.J."/>
            <person name="Thomas B.C."/>
            <person name="Singh A."/>
            <person name="Wilkins M.J."/>
            <person name="Karaoz U."/>
            <person name="Brodie E.L."/>
            <person name="Williams K.H."/>
            <person name="Hubbard S.S."/>
            <person name="Banfield J.F."/>
        </authorList>
    </citation>
    <scope>NUCLEOTIDE SEQUENCE [LARGE SCALE GENOMIC DNA]</scope>
</reference>
<feature type="transmembrane region" description="Helical" evidence="7">
    <location>
        <begin position="251"/>
        <end position="278"/>
    </location>
</feature>
<feature type="transmembrane region" description="Helical" evidence="7">
    <location>
        <begin position="144"/>
        <end position="168"/>
    </location>
</feature>
<evidence type="ECO:0000256" key="7">
    <source>
        <dbReference type="HAMAP-Rule" id="MF_00672"/>
    </source>
</evidence>
<keyword evidence="3" id="KW-0997">Cell inner membrane</keyword>
<dbReference type="GO" id="GO:0005886">
    <property type="term" value="C:plasma membrane"/>
    <property type="evidence" value="ECO:0007669"/>
    <property type="project" value="UniProtKB-SubCell"/>
</dbReference>
<keyword evidence="2 7" id="KW-1003">Cell membrane</keyword>
<feature type="transmembrane region" description="Helical" evidence="7">
    <location>
        <begin position="104"/>
        <end position="123"/>
    </location>
</feature>
<comment type="similarity">
    <text evidence="7">Belongs to the UPF0761 family.</text>
</comment>
<dbReference type="Pfam" id="PF03631">
    <property type="entry name" value="Virul_fac_BrkB"/>
    <property type="match status" value="1"/>
</dbReference>
<sequence>MISARVFRLEQLKPQGARLWQFVKQVASRFGEDRCSRVAGALSFATILSLVPFTAVALGMLSVFPMFQSWMTAIQDFVYGNFVPASGEVVQKYLEEFAHKTGRLTALGLLFLAITAVLMMATIELAFNDIWRVRQQRKLMHRFLTYWAILTLGPFLIGVSLTLTSQLFSLPLFGGSDGMRAVRGVLQHGLPAVFEVLAFMMLYMLVPNAPVKWRHALLGSACAALLFELAKRGFAYYVAQVPTYQTIYGAVAVLPIFLIWIYLSWLVILLGAVVTANLGGTERGRV</sequence>
<dbReference type="STRING" id="1817758.A2150_02960"/>
<evidence type="ECO:0000313" key="8">
    <source>
        <dbReference type="EMBL" id="OGI41669.1"/>
    </source>
</evidence>
<evidence type="ECO:0000256" key="5">
    <source>
        <dbReference type="ARBA" id="ARBA00022989"/>
    </source>
</evidence>
<keyword evidence="5 7" id="KW-1133">Transmembrane helix</keyword>
<proteinExistence type="inferred from homology"/>
<dbReference type="NCBIfam" id="TIGR00765">
    <property type="entry name" value="yihY_not_rbn"/>
    <property type="match status" value="1"/>
</dbReference>
<evidence type="ECO:0000256" key="4">
    <source>
        <dbReference type="ARBA" id="ARBA00022692"/>
    </source>
</evidence>
<dbReference type="NCBIfam" id="NF002457">
    <property type="entry name" value="PRK01637.1"/>
    <property type="match status" value="1"/>
</dbReference>
<evidence type="ECO:0000256" key="6">
    <source>
        <dbReference type="ARBA" id="ARBA00023136"/>
    </source>
</evidence>
<comment type="caution">
    <text evidence="7">Lacks conserved residue(s) required for the propagation of feature annotation.</text>
</comment>
<protein>
    <recommendedName>
        <fullName evidence="7">UPF0761 membrane protein A2150_02960</fullName>
    </recommendedName>
</protein>
<dbReference type="InterPro" id="IPR017039">
    <property type="entry name" value="Virul_fac_BrkB"/>
</dbReference>
<evidence type="ECO:0000256" key="2">
    <source>
        <dbReference type="ARBA" id="ARBA00022475"/>
    </source>
</evidence>
<evidence type="ECO:0000256" key="1">
    <source>
        <dbReference type="ARBA" id="ARBA00004651"/>
    </source>
</evidence>
<comment type="subcellular location">
    <subcellularLocation>
        <location evidence="1 7">Cell membrane</location>
        <topology evidence="1 7">Multi-pass membrane protein</topology>
    </subcellularLocation>
</comment>
<dbReference type="HAMAP" id="MF_00672">
    <property type="entry name" value="UPF0761"/>
    <property type="match status" value="1"/>
</dbReference>
<dbReference type="PIRSF" id="PIRSF035875">
    <property type="entry name" value="RNase_BN"/>
    <property type="match status" value="1"/>
</dbReference>
<evidence type="ECO:0000313" key="9">
    <source>
        <dbReference type="Proteomes" id="UP000177925"/>
    </source>
</evidence>
<dbReference type="Proteomes" id="UP000177925">
    <property type="component" value="Unassembled WGS sequence"/>
</dbReference>
<dbReference type="PANTHER" id="PTHR30213:SF0">
    <property type="entry name" value="UPF0761 MEMBRANE PROTEIN YIHY"/>
    <property type="match status" value="1"/>
</dbReference>
<dbReference type="InterPro" id="IPR023679">
    <property type="entry name" value="UPF0761_bac"/>
</dbReference>
<dbReference type="EMBL" id="MFSS01000121">
    <property type="protein sequence ID" value="OGI41669.1"/>
    <property type="molecule type" value="Genomic_DNA"/>
</dbReference>
<gene>
    <name evidence="8" type="ORF">A2150_02960</name>
</gene>
<accession>A0A1F6T9C6</accession>
<evidence type="ECO:0000256" key="3">
    <source>
        <dbReference type="ARBA" id="ARBA00022519"/>
    </source>
</evidence>
<comment type="caution">
    <text evidence="8">The sequence shown here is derived from an EMBL/GenBank/DDBJ whole genome shotgun (WGS) entry which is preliminary data.</text>
</comment>
<feature type="transmembrane region" description="Helical" evidence="7">
    <location>
        <begin position="38"/>
        <end position="61"/>
    </location>
</feature>
<dbReference type="AlphaFoldDB" id="A0A1F6T9C6"/>
<keyword evidence="4 7" id="KW-0812">Transmembrane</keyword>
<keyword evidence="6 7" id="KW-0472">Membrane</keyword>
<feature type="transmembrane region" description="Helical" evidence="7">
    <location>
        <begin position="188"/>
        <end position="206"/>
    </location>
</feature>
<organism evidence="8 9">
    <name type="scientific">Candidatus Muproteobacteria bacterium RBG_16_64_11</name>
    <dbReference type="NCBI Taxonomy" id="1817758"/>
    <lineage>
        <taxon>Bacteria</taxon>
        <taxon>Pseudomonadati</taxon>
        <taxon>Pseudomonadota</taxon>
        <taxon>Candidatus Muproteobacteria</taxon>
    </lineage>
</organism>
<dbReference type="PANTHER" id="PTHR30213">
    <property type="entry name" value="INNER MEMBRANE PROTEIN YHJD"/>
    <property type="match status" value="1"/>
</dbReference>